<dbReference type="AlphaFoldDB" id="A0AAD4ZEM4"/>
<dbReference type="Proteomes" id="UP001054821">
    <property type="component" value="Chromosome 2"/>
</dbReference>
<protein>
    <recommendedName>
        <fullName evidence="1">Endonuclease/exonuclease/phosphatase domain-containing protein</fullName>
    </recommendedName>
</protein>
<gene>
    <name evidence="2" type="ORF">L3X38_011788</name>
</gene>
<dbReference type="InterPro" id="IPR036691">
    <property type="entry name" value="Endo/exonu/phosph_ase_sf"/>
</dbReference>
<evidence type="ECO:0000313" key="3">
    <source>
        <dbReference type="Proteomes" id="UP001054821"/>
    </source>
</evidence>
<dbReference type="EMBL" id="JAJFAZ020000002">
    <property type="protein sequence ID" value="KAI5343912.1"/>
    <property type="molecule type" value="Genomic_DNA"/>
</dbReference>
<name>A0AAD4ZEM4_PRUDU</name>
<dbReference type="PANTHER" id="PTHR35218">
    <property type="entry name" value="RNASE H DOMAIN-CONTAINING PROTEIN"/>
    <property type="match status" value="1"/>
</dbReference>
<sequence length="315" mass="36830">MLVFSWNVRGLGNRRMFRVLKSFLQDKRPYVIFLTEKRHIDVRVTVATSESLRVTGFYCHPDQTQRHHSWELLRHLGRMGIGPWLCCGDFNEVMECHEKSKSRLRSATQMEDFKQATVSPIYNLENCASDLMCWSARKFGQVPKKVKELRGRLANLQWEEPSSQTFHTRNLVETELDKCLEQEKIYLQQRSRVNWLRYGDHNTSFFHKQATSRRKTNALVGILDVHHRWQQDNDQIGGVFVEFFTGLFKSDARATDVEIFNAVQARVSSRSYQNLLLSYSKYEIERVLKSIGPSKAPSPEGMPALFCQRYWDIVG</sequence>
<dbReference type="SUPFAM" id="SSF56219">
    <property type="entry name" value="DNase I-like"/>
    <property type="match status" value="1"/>
</dbReference>
<proteinExistence type="predicted"/>
<evidence type="ECO:0000313" key="2">
    <source>
        <dbReference type="EMBL" id="KAI5343912.1"/>
    </source>
</evidence>
<dbReference type="GO" id="GO:0003824">
    <property type="term" value="F:catalytic activity"/>
    <property type="evidence" value="ECO:0007669"/>
    <property type="project" value="InterPro"/>
</dbReference>
<feature type="domain" description="Endonuclease/exonuclease/phosphatase" evidence="1">
    <location>
        <begin position="5"/>
        <end position="100"/>
    </location>
</feature>
<dbReference type="Gene3D" id="3.60.10.10">
    <property type="entry name" value="Endonuclease/exonuclease/phosphatase"/>
    <property type="match status" value="1"/>
</dbReference>
<accession>A0AAD4ZEM4</accession>
<evidence type="ECO:0000259" key="1">
    <source>
        <dbReference type="Pfam" id="PF03372"/>
    </source>
</evidence>
<organism evidence="2 3">
    <name type="scientific">Prunus dulcis</name>
    <name type="common">Almond</name>
    <name type="synonym">Amygdalus dulcis</name>
    <dbReference type="NCBI Taxonomy" id="3755"/>
    <lineage>
        <taxon>Eukaryota</taxon>
        <taxon>Viridiplantae</taxon>
        <taxon>Streptophyta</taxon>
        <taxon>Embryophyta</taxon>
        <taxon>Tracheophyta</taxon>
        <taxon>Spermatophyta</taxon>
        <taxon>Magnoliopsida</taxon>
        <taxon>eudicotyledons</taxon>
        <taxon>Gunneridae</taxon>
        <taxon>Pentapetalae</taxon>
        <taxon>rosids</taxon>
        <taxon>fabids</taxon>
        <taxon>Rosales</taxon>
        <taxon>Rosaceae</taxon>
        <taxon>Amygdaloideae</taxon>
        <taxon>Amygdaleae</taxon>
        <taxon>Prunus</taxon>
    </lineage>
</organism>
<dbReference type="InterPro" id="IPR005135">
    <property type="entry name" value="Endo/exonuclease/phosphatase"/>
</dbReference>
<keyword evidence="3" id="KW-1185">Reference proteome</keyword>
<comment type="caution">
    <text evidence="2">The sequence shown here is derived from an EMBL/GenBank/DDBJ whole genome shotgun (WGS) entry which is preliminary data.</text>
</comment>
<dbReference type="Pfam" id="PF03372">
    <property type="entry name" value="Exo_endo_phos"/>
    <property type="match status" value="1"/>
</dbReference>
<dbReference type="PANTHER" id="PTHR35218:SF9">
    <property type="entry name" value="ENDONUCLEASE_EXONUCLEASE_PHOSPHATASE DOMAIN-CONTAINING PROTEIN"/>
    <property type="match status" value="1"/>
</dbReference>
<reference evidence="2 3" key="1">
    <citation type="journal article" date="2022" name="G3 (Bethesda)">
        <title>Whole-genome sequence and methylome profiling of the almond [Prunus dulcis (Mill.) D.A. Webb] cultivar 'Nonpareil'.</title>
        <authorList>
            <person name="D'Amico-Willman K.M."/>
            <person name="Ouma W.Z."/>
            <person name="Meulia T."/>
            <person name="Sideli G.M."/>
            <person name="Gradziel T.M."/>
            <person name="Fresnedo-Ramirez J."/>
        </authorList>
    </citation>
    <scope>NUCLEOTIDE SEQUENCE [LARGE SCALE GENOMIC DNA]</scope>
    <source>
        <strain evidence="2">Clone GOH B32 T37-40</strain>
    </source>
</reference>